<dbReference type="SUPFAM" id="SSF51569">
    <property type="entry name" value="Aldolase"/>
    <property type="match status" value="1"/>
</dbReference>
<dbReference type="PANTHER" id="PTHR39340">
    <property type="entry name" value="SULFOFRUCTOSEPHOSPHATE ALDOLASE"/>
    <property type="match status" value="1"/>
</dbReference>
<dbReference type="SMART" id="SM01133">
    <property type="entry name" value="DeoC"/>
    <property type="match status" value="1"/>
</dbReference>
<protein>
    <recommendedName>
        <fullName evidence="6">Tagatose 1,6-diphosphate aldolase</fullName>
        <ecNumber evidence="6">4.1.2.40</ecNumber>
    </recommendedName>
    <alternativeName>
        <fullName evidence="6">D-tagatose-1,6-bisphosphate aldolase</fullName>
    </alternativeName>
    <alternativeName>
        <fullName evidence="6">Tagatose-bisphosphate aldolase</fullName>
    </alternativeName>
</protein>
<evidence type="ECO:0000256" key="5">
    <source>
        <dbReference type="ARBA" id="ARBA00023239"/>
    </source>
</evidence>
<accession>V7I173</accession>
<evidence type="ECO:0000256" key="3">
    <source>
        <dbReference type="ARBA" id="ARBA00008679"/>
    </source>
</evidence>
<dbReference type="Proteomes" id="UP000018559">
    <property type="component" value="Unassembled WGS sequence"/>
</dbReference>
<gene>
    <name evidence="6" type="primary">lacD</name>
    <name evidence="7" type="ORF">LEQ_1436c</name>
</gene>
<comment type="caution">
    <text evidence="7">The sequence shown here is derived from an EMBL/GenBank/DDBJ whole genome shotgun (WGS) entry which is preliminary data.</text>
</comment>
<dbReference type="GO" id="GO:0019512">
    <property type="term" value="P:lactose catabolic process via tagatose-6-phosphate"/>
    <property type="evidence" value="ECO:0007669"/>
    <property type="project" value="InterPro"/>
</dbReference>
<name>V7I173_9LACO</name>
<keyword evidence="4 6" id="KW-0423">Lactose metabolism</keyword>
<dbReference type="EC" id="4.1.2.40" evidence="6"/>
<evidence type="ECO:0000256" key="4">
    <source>
        <dbReference type="ARBA" id="ARBA00022736"/>
    </source>
</evidence>
<dbReference type="GO" id="GO:2001059">
    <property type="term" value="P:D-tagatose 6-phosphate catabolic process"/>
    <property type="evidence" value="ECO:0007669"/>
    <property type="project" value="UniProtKB-UniRule"/>
</dbReference>
<dbReference type="PANTHER" id="PTHR39340:SF1">
    <property type="entry name" value="SULFOFRUCTOSEPHOSPHATE ALDOLASE"/>
    <property type="match status" value="1"/>
</dbReference>
<dbReference type="Gene3D" id="3.20.20.70">
    <property type="entry name" value="Aldolase class I"/>
    <property type="match status" value="1"/>
</dbReference>
<reference evidence="7 8" key="1">
    <citation type="journal article" date="2014" name="Genome Announc.">
        <title>The Genome of the Predominant Equine Lactobacillus Species, Lactobacillus equi, Is Reflective of Its Lifestyle Adaptations to an Herbivorous Host.</title>
        <authorList>
            <person name="O'Donnell M.M."/>
            <person name="Harris H.M."/>
            <person name="O'Toole P.W."/>
            <person name="Ross R.P."/>
        </authorList>
    </citation>
    <scope>NUCLEOTIDE SEQUENCE [LARGE SCALE GENOMIC DNA]</scope>
    <source>
        <strain evidence="7 8">DPC 6820</strain>
    </source>
</reference>
<dbReference type="NCBIfam" id="NF009498">
    <property type="entry name" value="PRK12858.1"/>
    <property type="match status" value="1"/>
</dbReference>
<dbReference type="InterPro" id="IPR013785">
    <property type="entry name" value="Aldolase_TIM"/>
</dbReference>
<comment type="similarity">
    <text evidence="3 6">Belongs to the aldolase LacD family.</text>
</comment>
<dbReference type="GO" id="GO:0061595">
    <property type="term" value="F:6-deoxy-6-sulfofructose-1-phosphate aldolase activity"/>
    <property type="evidence" value="ECO:0007669"/>
    <property type="project" value="TreeGrafter"/>
</dbReference>
<dbReference type="AlphaFoldDB" id="V7I173"/>
<dbReference type="GO" id="GO:1902777">
    <property type="term" value="P:6-sulfoquinovose(1-) catabolic process"/>
    <property type="evidence" value="ECO:0007669"/>
    <property type="project" value="TreeGrafter"/>
</dbReference>
<dbReference type="Pfam" id="PF01791">
    <property type="entry name" value="DeoC"/>
    <property type="match status" value="1"/>
</dbReference>
<dbReference type="EMBL" id="AWWH01000014">
    <property type="protein sequence ID" value="ETA75021.1"/>
    <property type="molecule type" value="Genomic_DNA"/>
</dbReference>
<evidence type="ECO:0000256" key="6">
    <source>
        <dbReference type="HAMAP-Rule" id="MF_00734"/>
    </source>
</evidence>
<organism evidence="7 8">
    <name type="scientific">Ligilactobacillus equi DPC 6820</name>
    <dbReference type="NCBI Taxonomy" id="1392007"/>
    <lineage>
        <taxon>Bacteria</taxon>
        <taxon>Bacillati</taxon>
        <taxon>Bacillota</taxon>
        <taxon>Bacilli</taxon>
        <taxon>Lactobacillales</taxon>
        <taxon>Lactobacillaceae</taxon>
        <taxon>Ligilactobacillus</taxon>
    </lineage>
</organism>
<proteinExistence type="inferred from homology"/>
<comment type="catalytic activity">
    <reaction evidence="1 6">
        <text>D-tagatofuranose 1,6-bisphosphate = D-glyceraldehyde 3-phosphate + dihydroxyacetone phosphate</text>
        <dbReference type="Rhea" id="RHEA:22948"/>
        <dbReference type="ChEBI" id="CHEBI:57642"/>
        <dbReference type="ChEBI" id="CHEBI:58694"/>
        <dbReference type="ChEBI" id="CHEBI:59776"/>
        <dbReference type="EC" id="4.1.2.40"/>
    </reaction>
</comment>
<keyword evidence="8" id="KW-1185">Reference proteome</keyword>
<evidence type="ECO:0000313" key="7">
    <source>
        <dbReference type="EMBL" id="ETA75021.1"/>
    </source>
</evidence>
<dbReference type="GO" id="GO:0009025">
    <property type="term" value="F:tagatose-bisphosphate aldolase activity"/>
    <property type="evidence" value="ECO:0007669"/>
    <property type="project" value="UniProtKB-UniRule"/>
</dbReference>
<comment type="pathway">
    <text evidence="2 6">Carbohydrate metabolism; D-tagatose 6-phosphate degradation; D-glyceraldehyde 3-phosphate and glycerone phosphate from D-tagatose 6-phosphate: step 2/2.</text>
</comment>
<dbReference type="InterPro" id="IPR002915">
    <property type="entry name" value="DeoC/FbaB/LacD_aldolase"/>
</dbReference>
<sequence length="323" mass="36649">MISMSKKEYMKKLTKDGIINALALDQRGSLRKMMTKANPNREFTDEDIERFKELVTSQLTNNVSAILLDPQFGLTAKNERMDNCGLLMAYEKTGYDTSTPGRMPDLIPEWSVYKLKEIGVEAVKFMLYYDVDEPIEINLRKQAFVERVGSECNDIGLPFFLELMSYDSKISDTKSKEYARIKPHKVNTMIAEFSKPKYKVDVLKVEVPINLDYVEGFANEDDVILTQEEAKGFFKKQAELANGVPYIFLSGGVSSKRFRDTLIFAKEADSLFNGVLCGRATWADSVAIYAKKGEEACVEWLQSQGQKNIEELNKVLKISATKL</sequence>
<dbReference type="UniPathway" id="UPA00704">
    <property type="reaction ID" value="UER00716"/>
</dbReference>
<evidence type="ECO:0000313" key="8">
    <source>
        <dbReference type="Proteomes" id="UP000018559"/>
    </source>
</evidence>
<evidence type="ECO:0000256" key="2">
    <source>
        <dbReference type="ARBA" id="ARBA00005191"/>
    </source>
</evidence>
<evidence type="ECO:0000256" key="1">
    <source>
        <dbReference type="ARBA" id="ARBA00000567"/>
    </source>
</evidence>
<dbReference type="GO" id="GO:0009024">
    <property type="term" value="F:tagatose-6-phosphate kinase activity"/>
    <property type="evidence" value="ECO:0007669"/>
    <property type="project" value="InterPro"/>
</dbReference>
<dbReference type="InterPro" id="IPR005927">
    <property type="entry name" value="Tag_1.6-dipho_adolase"/>
</dbReference>
<dbReference type="InterPro" id="IPR050552">
    <property type="entry name" value="LacD_aldolase"/>
</dbReference>
<dbReference type="HAMAP" id="MF_00734">
    <property type="entry name" value="LacD"/>
    <property type="match status" value="1"/>
</dbReference>
<dbReference type="NCBIfam" id="NF009065">
    <property type="entry name" value="PRK12399.1"/>
    <property type="match status" value="1"/>
</dbReference>
<dbReference type="PATRIC" id="fig|1392007.3.peg.144"/>
<keyword evidence="5 6" id="KW-0456">Lyase</keyword>